<accession>A0A853G5T9</accession>
<dbReference type="Proteomes" id="UP000559809">
    <property type="component" value="Unassembled WGS sequence"/>
</dbReference>
<gene>
    <name evidence="2" type="ORF">H0A72_19670</name>
</gene>
<feature type="transmembrane region" description="Helical" evidence="1">
    <location>
        <begin position="177"/>
        <end position="201"/>
    </location>
</feature>
<evidence type="ECO:0000313" key="3">
    <source>
        <dbReference type="Proteomes" id="UP000559809"/>
    </source>
</evidence>
<keyword evidence="1" id="KW-1133">Transmembrane helix</keyword>
<feature type="transmembrane region" description="Helical" evidence="1">
    <location>
        <begin position="106"/>
        <end position="126"/>
    </location>
</feature>
<evidence type="ECO:0000313" key="2">
    <source>
        <dbReference type="EMBL" id="NYT51537.1"/>
    </source>
</evidence>
<reference evidence="2 3" key="1">
    <citation type="submission" date="2020-07" db="EMBL/GenBank/DDBJ databases">
        <title>Taxonomic revisions and descriptions of new bacterial species based on genomic comparisons in the high-G+C-content subgroup of the family Alcaligenaceae.</title>
        <authorList>
            <person name="Szabo A."/>
            <person name="Felfoldi T."/>
        </authorList>
    </citation>
    <scope>NUCLEOTIDE SEQUENCE [LARGE SCALE GENOMIC DNA]</scope>
    <source>
        <strain evidence="2 3">LMG 24012</strain>
    </source>
</reference>
<name>A0A853G5T9_9BURK</name>
<evidence type="ECO:0000256" key="1">
    <source>
        <dbReference type="SAM" id="Phobius"/>
    </source>
</evidence>
<proteinExistence type="predicted"/>
<dbReference type="RefSeq" id="WP_180158214.1">
    <property type="nucleotide sequence ID" value="NZ_JACCEM010000012.1"/>
</dbReference>
<dbReference type="AlphaFoldDB" id="A0A853G5T9"/>
<feature type="transmembrane region" description="Helical" evidence="1">
    <location>
        <begin position="259"/>
        <end position="276"/>
    </location>
</feature>
<organism evidence="2 3">
    <name type="scientific">Parapusillimonas granuli</name>
    <dbReference type="NCBI Taxonomy" id="380911"/>
    <lineage>
        <taxon>Bacteria</taxon>
        <taxon>Pseudomonadati</taxon>
        <taxon>Pseudomonadota</taxon>
        <taxon>Betaproteobacteria</taxon>
        <taxon>Burkholderiales</taxon>
        <taxon>Alcaligenaceae</taxon>
        <taxon>Parapusillimonas</taxon>
    </lineage>
</organism>
<dbReference type="InterPro" id="IPR021296">
    <property type="entry name" value="DUF2868"/>
</dbReference>
<protein>
    <submittedName>
        <fullName evidence="2">DUF2868 domain-containing protein</fullName>
    </submittedName>
</protein>
<sequence>MPETQGKAVEDGFKAHWLAETLRLREALWGPLDDASESRRARAEGRGFAQRLLLRARYLAEREKLDQVVGKWAGASRAALLGLLAMGLLAGVGAALGALGDGGRSVNVLLALVALLGVNALAYLFWLSSFLIRSDHAGSWLGESWLWLTRKLARGPDAALAPRALAELLSRQGALRWLLGAVSHAVWTMAFIGALAGMLAILSARRYSFNWETTLLSPDAFVWLVSALGRLPALLGFPVPPDAVVRASDGLQALPESAMALWSGWLIGCVAVYGLLPRLAGLGASLYAARRRLRGLAVDTTLPGYAELRDRLDPSSETTGVDSAATDGYQSIVQPLDAGSRQTVQLAVLGIELPTDVAWPPAALPDGVSDLGVIDSRSQRHQILDRLQHHAARRLLLVCDASQTPDRGTIALLSELGSLAQQTHVALVSPAQAGERSQARAAAWREKLLRAGFAPEAMHDGLSGGLGWLEPPGGHDVSADLAHAQP</sequence>
<keyword evidence="3" id="KW-1185">Reference proteome</keyword>
<feature type="transmembrane region" description="Helical" evidence="1">
    <location>
        <begin position="78"/>
        <end position="99"/>
    </location>
</feature>
<comment type="caution">
    <text evidence="2">The sequence shown here is derived from an EMBL/GenBank/DDBJ whole genome shotgun (WGS) entry which is preliminary data.</text>
</comment>
<keyword evidence="1" id="KW-0472">Membrane</keyword>
<dbReference type="EMBL" id="JACCEM010000012">
    <property type="protein sequence ID" value="NYT51537.1"/>
    <property type="molecule type" value="Genomic_DNA"/>
</dbReference>
<keyword evidence="1" id="KW-0812">Transmembrane</keyword>
<dbReference type="Pfam" id="PF11067">
    <property type="entry name" value="DUF2868"/>
    <property type="match status" value="1"/>
</dbReference>